<keyword evidence="1" id="KW-0812">Transmembrane</keyword>
<evidence type="ECO:0000313" key="3">
    <source>
        <dbReference type="EMBL" id="OJA10165.1"/>
    </source>
</evidence>
<dbReference type="AlphaFoldDB" id="A0A1J8PMN0"/>
<organism evidence="3 4">
    <name type="scientific">Rhizopogon vesiculosus</name>
    <dbReference type="NCBI Taxonomy" id="180088"/>
    <lineage>
        <taxon>Eukaryota</taxon>
        <taxon>Fungi</taxon>
        <taxon>Dikarya</taxon>
        <taxon>Basidiomycota</taxon>
        <taxon>Agaricomycotina</taxon>
        <taxon>Agaricomycetes</taxon>
        <taxon>Agaricomycetidae</taxon>
        <taxon>Boletales</taxon>
        <taxon>Suillineae</taxon>
        <taxon>Rhizopogonaceae</taxon>
        <taxon>Rhizopogon</taxon>
    </lineage>
</organism>
<dbReference type="GO" id="GO:0016020">
    <property type="term" value="C:membrane"/>
    <property type="evidence" value="ECO:0007669"/>
    <property type="project" value="TreeGrafter"/>
</dbReference>
<name>A0A1J8PMN0_9AGAM</name>
<dbReference type="PANTHER" id="PTHR24221">
    <property type="entry name" value="ATP-BINDING CASSETTE SUB-FAMILY B"/>
    <property type="match status" value="1"/>
</dbReference>
<reference evidence="3 4" key="1">
    <citation type="submission" date="2016-03" db="EMBL/GenBank/DDBJ databases">
        <title>Comparative genomics of the ectomycorrhizal sister species Rhizopogon vinicolor and Rhizopogon vesiculosus (Basidiomycota: Boletales) reveals a divergence of the mating type B locus.</title>
        <authorList>
            <person name="Mujic A.B."/>
            <person name="Kuo A."/>
            <person name="Tritt A."/>
            <person name="Lipzen A."/>
            <person name="Chen C."/>
            <person name="Johnson J."/>
            <person name="Sharma A."/>
            <person name="Barry K."/>
            <person name="Grigoriev I.V."/>
            <person name="Spatafora J.W."/>
        </authorList>
    </citation>
    <scope>NUCLEOTIDE SEQUENCE [LARGE SCALE GENOMIC DNA]</scope>
    <source>
        <strain evidence="3 4">AM-OR11-056</strain>
    </source>
</reference>
<keyword evidence="1" id="KW-1133">Transmembrane helix</keyword>
<evidence type="ECO:0000256" key="1">
    <source>
        <dbReference type="SAM" id="Phobius"/>
    </source>
</evidence>
<dbReference type="PROSITE" id="PS00211">
    <property type="entry name" value="ABC_TRANSPORTER_1"/>
    <property type="match status" value="1"/>
</dbReference>
<feature type="domain" description="ABC transporter" evidence="2">
    <location>
        <begin position="157"/>
        <end position="391"/>
    </location>
</feature>
<dbReference type="InterPro" id="IPR017871">
    <property type="entry name" value="ABC_transporter-like_CS"/>
</dbReference>
<dbReference type="EMBL" id="LVVM01005572">
    <property type="protein sequence ID" value="OJA10165.1"/>
    <property type="molecule type" value="Genomic_DNA"/>
</dbReference>
<dbReference type="PROSITE" id="PS50893">
    <property type="entry name" value="ABC_TRANSPORTER_2"/>
    <property type="match status" value="1"/>
</dbReference>
<dbReference type="OrthoDB" id="6500128at2759"/>
<dbReference type="GO" id="GO:0016887">
    <property type="term" value="F:ATP hydrolysis activity"/>
    <property type="evidence" value="ECO:0007669"/>
    <property type="project" value="InterPro"/>
</dbReference>
<proteinExistence type="predicted"/>
<comment type="caution">
    <text evidence="3">The sequence shown here is derived from an EMBL/GenBank/DDBJ whole genome shotgun (WGS) entry which is preliminary data.</text>
</comment>
<feature type="transmembrane region" description="Helical" evidence="1">
    <location>
        <begin position="65"/>
        <end position="88"/>
    </location>
</feature>
<dbReference type="PANTHER" id="PTHR24221:SF648">
    <property type="entry name" value="ABC-TYPE TRANSPORTER ATR1"/>
    <property type="match status" value="1"/>
</dbReference>
<evidence type="ECO:0000259" key="2">
    <source>
        <dbReference type="PROSITE" id="PS50893"/>
    </source>
</evidence>
<dbReference type="InterPro" id="IPR003439">
    <property type="entry name" value="ABC_transporter-like_ATP-bd"/>
</dbReference>
<dbReference type="InterPro" id="IPR027417">
    <property type="entry name" value="P-loop_NTPase"/>
</dbReference>
<evidence type="ECO:0000313" key="4">
    <source>
        <dbReference type="Proteomes" id="UP000183567"/>
    </source>
</evidence>
<accession>A0A1J8PMN0</accession>
<dbReference type="InterPro" id="IPR039421">
    <property type="entry name" value="Type_1_exporter"/>
</dbReference>
<sequence length="466" mass="51237">MLTFSLKRIVSSPTTRCGSPVPDVQEQKKTSPREVALDPSWCELFTRIYHLTPHLWPSQYPKLQFIAFICFLILILGRIVNIFVPLTFANIVVSRITKGQSNTSDFLYAPLSNLGGVYRAIYQSLVDTDKLLNLLAEPTEVVDAPDAKELVLKNGEVEFKNVSFSYDGITSALKNVSFKMPRGGRVRQWQEHNFTFPLPVLRPQARRRPHSDRREDIHTVTLSSLRHVIGVVPQYPVLFNASIGYNIAYGQHSMNSTPESTIVNAAQAAQMHERITSFPEGYETKVGERGVRLSGGEKQRLAIARTMVKNPRVLLLDEVTSALDSTTERGVLEGALGRLVNGRGCLSIARRLSTIKDAVMIVVLKEAQPPPRVVSSSLRAEMGVAFPISDDTSGAASYSGPLAFPATTSISNLSSVRSNPTGYARGASVTFDAGAINTPPRTGTPEPGSRRKVAQNFSQSFSFQLF</sequence>
<gene>
    <name evidence="3" type="ORF">AZE42_01820</name>
</gene>
<dbReference type="GO" id="GO:0005524">
    <property type="term" value="F:ATP binding"/>
    <property type="evidence" value="ECO:0007669"/>
    <property type="project" value="InterPro"/>
</dbReference>
<keyword evidence="1" id="KW-0472">Membrane</keyword>
<dbReference type="GO" id="GO:0042626">
    <property type="term" value="F:ATPase-coupled transmembrane transporter activity"/>
    <property type="evidence" value="ECO:0007669"/>
    <property type="project" value="TreeGrafter"/>
</dbReference>
<dbReference type="Pfam" id="PF00005">
    <property type="entry name" value="ABC_tran"/>
    <property type="match status" value="1"/>
</dbReference>
<protein>
    <recommendedName>
        <fullName evidence="2">ABC transporter domain-containing protein</fullName>
    </recommendedName>
</protein>
<dbReference type="SUPFAM" id="SSF52540">
    <property type="entry name" value="P-loop containing nucleoside triphosphate hydrolases"/>
    <property type="match status" value="1"/>
</dbReference>
<keyword evidence="4" id="KW-1185">Reference proteome</keyword>
<dbReference type="Proteomes" id="UP000183567">
    <property type="component" value="Unassembled WGS sequence"/>
</dbReference>
<dbReference type="STRING" id="180088.A0A1J8PMN0"/>
<dbReference type="Gene3D" id="3.40.50.300">
    <property type="entry name" value="P-loop containing nucleotide triphosphate hydrolases"/>
    <property type="match status" value="1"/>
</dbReference>